<reference evidence="6 7" key="1">
    <citation type="submission" date="2016-10" db="EMBL/GenBank/DDBJ databases">
        <authorList>
            <person name="de Groot N.N."/>
        </authorList>
    </citation>
    <scope>NUCLEOTIDE SEQUENCE [LARGE SCALE GENOMIC DNA]</scope>
    <source>
        <strain evidence="6 7">DSM 21741</strain>
    </source>
</reference>
<dbReference type="EMBL" id="LT629749">
    <property type="protein sequence ID" value="SDR70697.1"/>
    <property type="molecule type" value="Genomic_DNA"/>
</dbReference>
<evidence type="ECO:0000256" key="2">
    <source>
        <dbReference type="ARBA" id="ARBA00023125"/>
    </source>
</evidence>
<dbReference type="InterPro" id="IPR036390">
    <property type="entry name" value="WH_DNA-bd_sf"/>
</dbReference>
<keyword evidence="2 6" id="KW-0238">DNA-binding</keyword>
<evidence type="ECO:0000259" key="5">
    <source>
        <dbReference type="PROSITE" id="PS51078"/>
    </source>
</evidence>
<dbReference type="InterPro" id="IPR050707">
    <property type="entry name" value="HTH_MetabolicPath_Reg"/>
</dbReference>
<dbReference type="Proteomes" id="UP000199092">
    <property type="component" value="Chromosome I"/>
</dbReference>
<keyword evidence="3" id="KW-0804">Transcription</keyword>
<dbReference type="GO" id="GO:0003677">
    <property type="term" value="F:DNA binding"/>
    <property type="evidence" value="ECO:0007669"/>
    <property type="project" value="UniProtKB-KW"/>
</dbReference>
<dbReference type="InterPro" id="IPR005471">
    <property type="entry name" value="Tscrpt_reg_IclR_N"/>
</dbReference>
<dbReference type="GO" id="GO:0003700">
    <property type="term" value="F:DNA-binding transcription factor activity"/>
    <property type="evidence" value="ECO:0007669"/>
    <property type="project" value="TreeGrafter"/>
</dbReference>
<feature type="domain" description="IclR-ED" evidence="5">
    <location>
        <begin position="72"/>
        <end position="256"/>
    </location>
</feature>
<dbReference type="Gene3D" id="1.10.10.10">
    <property type="entry name" value="Winged helix-like DNA-binding domain superfamily/Winged helix DNA-binding domain"/>
    <property type="match status" value="1"/>
</dbReference>
<feature type="domain" description="HTH iclR-type" evidence="4">
    <location>
        <begin position="10"/>
        <end position="71"/>
    </location>
</feature>
<dbReference type="SUPFAM" id="SSF46785">
    <property type="entry name" value="Winged helix' DNA-binding domain"/>
    <property type="match status" value="1"/>
</dbReference>
<dbReference type="SMART" id="SM00346">
    <property type="entry name" value="HTH_ICLR"/>
    <property type="match status" value="1"/>
</dbReference>
<dbReference type="SUPFAM" id="SSF55781">
    <property type="entry name" value="GAF domain-like"/>
    <property type="match status" value="1"/>
</dbReference>
<dbReference type="GO" id="GO:0045892">
    <property type="term" value="P:negative regulation of DNA-templated transcription"/>
    <property type="evidence" value="ECO:0007669"/>
    <property type="project" value="TreeGrafter"/>
</dbReference>
<organism evidence="6 7">
    <name type="scientific">Friedmanniella luteola</name>
    <dbReference type="NCBI Taxonomy" id="546871"/>
    <lineage>
        <taxon>Bacteria</taxon>
        <taxon>Bacillati</taxon>
        <taxon>Actinomycetota</taxon>
        <taxon>Actinomycetes</taxon>
        <taxon>Propionibacteriales</taxon>
        <taxon>Nocardioidaceae</taxon>
        <taxon>Friedmanniella</taxon>
    </lineage>
</organism>
<evidence type="ECO:0000256" key="3">
    <source>
        <dbReference type="ARBA" id="ARBA00023163"/>
    </source>
</evidence>
<dbReference type="RefSeq" id="WP_091408720.1">
    <property type="nucleotide sequence ID" value="NZ_LT629749.1"/>
</dbReference>
<keyword evidence="1" id="KW-0805">Transcription regulation</keyword>
<protein>
    <submittedName>
        <fullName evidence="6">DNA-binding transcriptional regulator, IclR family</fullName>
    </submittedName>
</protein>
<evidence type="ECO:0000313" key="7">
    <source>
        <dbReference type="Proteomes" id="UP000199092"/>
    </source>
</evidence>
<dbReference type="Pfam" id="PF09339">
    <property type="entry name" value="HTH_IclR"/>
    <property type="match status" value="1"/>
</dbReference>
<evidence type="ECO:0000256" key="1">
    <source>
        <dbReference type="ARBA" id="ARBA00023015"/>
    </source>
</evidence>
<dbReference type="OrthoDB" id="9807558at2"/>
<proteinExistence type="predicted"/>
<dbReference type="AlphaFoldDB" id="A0A1H1L8D7"/>
<accession>A0A1H1L8D7</accession>
<dbReference type="Gene3D" id="3.30.450.40">
    <property type="match status" value="1"/>
</dbReference>
<dbReference type="STRING" id="546871.SAMN04488543_0136"/>
<evidence type="ECO:0000313" key="6">
    <source>
        <dbReference type="EMBL" id="SDR70697.1"/>
    </source>
</evidence>
<dbReference type="InterPro" id="IPR014757">
    <property type="entry name" value="Tscrpt_reg_IclR_C"/>
</dbReference>
<dbReference type="PROSITE" id="PS51078">
    <property type="entry name" value="ICLR_ED"/>
    <property type="match status" value="1"/>
</dbReference>
<sequence>MDPARDSGGLEIISKVAAVLRTLEDRGDTTAADLAATLQEPLSSVYRLLQSLTATGWVDRGPKRGTYRLGLSLMTIGGLVEDQLDIREACLPSLRTLVDAIGVTSFLCVRRGARAVCLERLEGFAVQSLAMQLGGSLPLYAGAAPRALLAFLAPAEQDAVLSDTTGRLRDDPPPPALATLRADLAQIRTQGYSISDGDVTPGIAALGAPVFNHRGEVDGSLSISGLRGQVLATPVLETNVTLLLKAAAQASAALGWEDS</sequence>
<dbReference type="InterPro" id="IPR036388">
    <property type="entry name" value="WH-like_DNA-bd_sf"/>
</dbReference>
<dbReference type="PANTHER" id="PTHR30136">
    <property type="entry name" value="HELIX-TURN-HELIX TRANSCRIPTIONAL REGULATOR, ICLR FAMILY"/>
    <property type="match status" value="1"/>
</dbReference>
<dbReference type="InterPro" id="IPR029016">
    <property type="entry name" value="GAF-like_dom_sf"/>
</dbReference>
<gene>
    <name evidence="6" type="ORF">SAMN04488543_0136</name>
</gene>
<dbReference type="PROSITE" id="PS51077">
    <property type="entry name" value="HTH_ICLR"/>
    <property type="match status" value="1"/>
</dbReference>
<dbReference type="Pfam" id="PF01614">
    <property type="entry name" value="IclR_C"/>
    <property type="match status" value="1"/>
</dbReference>
<name>A0A1H1L8D7_9ACTN</name>
<evidence type="ECO:0000259" key="4">
    <source>
        <dbReference type="PROSITE" id="PS51077"/>
    </source>
</evidence>
<dbReference type="PANTHER" id="PTHR30136:SF35">
    <property type="entry name" value="HTH-TYPE TRANSCRIPTIONAL REGULATOR RV1719"/>
    <property type="match status" value="1"/>
</dbReference>
<keyword evidence="7" id="KW-1185">Reference proteome</keyword>